<comment type="caution">
    <text evidence="2">The sequence shown here is derived from an EMBL/GenBank/DDBJ whole genome shotgun (WGS) entry which is preliminary data.</text>
</comment>
<protein>
    <submittedName>
        <fullName evidence="2">Uncharacterized protein</fullName>
    </submittedName>
</protein>
<evidence type="ECO:0000313" key="2">
    <source>
        <dbReference type="EMBL" id="KKK71135.1"/>
    </source>
</evidence>
<proteinExistence type="predicted"/>
<name>A0A0F8YBT1_9ZZZZ</name>
<accession>A0A0F8YBT1</accession>
<feature type="region of interest" description="Disordered" evidence="1">
    <location>
        <begin position="173"/>
        <end position="196"/>
    </location>
</feature>
<feature type="region of interest" description="Disordered" evidence="1">
    <location>
        <begin position="89"/>
        <end position="113"/>
    </location>
</feature>
<organism evidence="2">
    <name type="scientific">marine sediment metagenome</name>
    <dbReference type="NCBI Taxonomy" id="412755"/>
    <lineage>
        <taxon>unclassified sequences</taxon>
        <taxon>metagenomes</taxon>
        <taxon>ecological metagenomes</taxon>
    </lineage>
</organism>
<dbReference type="InterPro" id="IPR007499">
    <property type="entry name" value="ERF_bacteria_virus"/>
</dbReference>
<gene>
    <name evidence="2" type="ORF">LCGC14_2917010</name>
</gene>
<sequence length="250" mass="27458">RYASLGNVTDVIGTELSKFGLSAKWLTAQKDTGWPEVTCVITHVQGHSESTGLSAPPDESGSKNPIQKIISTVTYLERATLLALTGLATYDQDDDGNGSGERPPSVRPPTDEEREVIAEVCKAIPAPPGKRVDAKKVAALCWESRQAYPYDMDAVSRVAEWLSGMNRPELFIPDNRSDFEKDQGLPGDEDSVPDTEAEATAAAKFGEENNQVPCRFYCNECSHEYGEDECKKIDQCPKCLKKNVIDRQKS</sequence>
<reference evidence="2" key="1">
    <citation type="journal article" date="2015" name="Nature">
        <title>Complex archaea that bridge the gap between prokaryotes and eukaryotes.</title>
        <authorList>
            <person name="Spang A."/>
            <person name="Saw J.H."/>
            <person name="Jorgensen S.L."/>
            <person name="Zaremba-Niedzwiedzka K."/>
            <person name="Martijn J."/>
            <person name="Lind A.E."/>
            <person name="van Eijk R."/>
            <person name="Schleper C."/>
            <person name="Guy L."/>
            <person name="Ettema T.J."/>
        </authorList>
    </citation>
    <scope>NUCLEOTIDE SEQUENCE</scope>
</reference>
<dbReference type="EMBL" id="LAZR01057871">
    <property type="protein sequence ID" value="KKK71135.1"/>
    <property type="molecule type" value="Genomic_DNA"/>
</dbReference>
<feature type="compositionally biased region" description="Acidic residues" evidence="1">
    <location>
        <begin position="187"/>
        <end position="196"/>
    </location>
</feature>
<evidence type="ECO:0000256" key="1">
    <source>
        <dbReference type="SAM" id="MobiDB-lite"/>
    </source>
</evidence>
<dbReference type="AlphaFoldDB" id="A0A0F8YBT1"/>
<feature type="non-terminal residue" evidence="2">
    <location>
        <position position="1"/>
    </location>
</feature>
<dbReference type="Pfam" id="PF04404">
    <property type="entry name" value="ERF"/>
    <property type="match status" value="1"/>
</dbReference>